<accession>A0ABD8B2S5</accession>
<reference evidence="3 4" key="1">
    <citation type="submission" date="2024-02" db="EMBL/GenBank/DDBJ databases">
        <title>Complete sequences of two Paenibacillus sp. strains and one Lysinibacillus strain isolated from the environment on STAA medium highlight biotechnological potential.</title>
        <authorList>
            <person name="Attere S.A."/>
            <person name="Piche L.C."/>
            <person name="Intertaglia L."/>
            <person name="Lami R."/>
            <person name="Charette S.J."/>
            <person name="Vincent A.T."/>
        </authorList>
    </citation>
    <scope>NUCLEOTIDE SEQUENCE [LARGE SCALE GENOMIC DNA]</scope>
    <source>
        <strain evidence="3 4">Y5S-7</strain>
        <plasmid evidence="3 4">pY5S7-1</plasmid>
    </source>
</reference>
<keyword evidence="3" id="KW-0614">Plasmid</keyword>
<dbReference type="SUPFAM" id="SSF52540">
    <property type="entry name" value="P-loop containing nucleoside triphosphate hydrolases"/>
    <property type="match status" value="1"/>
</dbReference>
<organism evidence="3 4">
    <name type="scientific">Paenibacillus amylolyticus</name>
    <dbReference type="NCBI Taxonomy" id="1451"/>
    <lineage>
        <taxon>Bacteria</taxon>
        <taxon>Bacillati</taxon>
        <taxon>Bacillota</taxon>
        <taxon>Bacilli</taxon>
        <taxon>Bacillales</taxon>
        <taxon>Paenibacillaceae</taxon>
        <taxon>Paenibacillus</taxon>
    </lineage>
</organism>
<evidence type="ECO:0000256" key="2">
    <source>
        <dbReference type="SAM" id="Phobius"/>
    </source>
</evidence>
<feature type="transmembrane region" description="Helical" evidence="2">
    <location>
        <begin position="468"/>
        <end position="485"/>
    </location>
</feature>
<protein>
    <recommendedName>
        <fullName evidence="5">CobQ/CobB/MinD/ParA nucleotide binding domain-containing protein</fullName>
    </recommendedName>
</protein>
<feature type="compositionally biased region" description="Low complexity" evidence="1">
    <location>
        <begin position="200"/>
        <end position="211"/>
    </location>
</feature>
<dbReference type="RefSeq" id="WP_101314355.1">
    <property type="nucleotide sequence ID" value="NZ_CP145893.1"/>
</dbReference>
<geneLocation type="plasmid" evidence="3 4">
    <name>pY5S7-1</name>
</geneLocation>
<name>A0ABD8B2S5_PAEAM</name>
<dbReference type="InterPro" id="IPR027417">
    <property type="entry name" value="P-loop_NTPase"/>
</dbReference>
<proteinExistence type="predicted"/>
<keyword evidence="2" id="KW-1133">Transmembrane helix</keyword>
<gene>
    <name evidence="3" type="ORF">V6668_31740</name>
</gene>
<feature type="region of interest" description="Disordered" evidence="1">
    <location>
        <begin position="178"/>
        <end position="224"/>
    </location>
</feature>
<evidence type="ECO:0000313" key="4">
    <source>
        <dbReference type="Proteomes" id="UP001364764"/>
    </source>
</evidence>
<dbReference type="Proteomes" id="UP001364764">
    <property type="component" value="Plasmid pY5S7-1"/>
</dbReference>
<sequence length="486" mass="55607">MAPDFEQLNKKKIIIAIPNPAFAEALKKHFENENIHVLEVCVVVDHLVERLHLIKEDPSTTLDAVIISSSLAVKQSDKRHEFLADVIDRIREDFSKSSIIFLSDEKQGHPLLAELVSMGIYNIFLKSQKSEPLNIKQLIKCIDHPLPYSEVKKYRNYDQGIPWRRFVNGAQSITINIEGHNKDKAHRRQDKQNVKEGEVSTNTSNEINSSSKEMDEDEEHLVKSNKQTNKTILPDIMEEELEESDFWTLPDLKQKIVVRDRIVGKSVISVVGIEKGVGTTHSSILIANYLASHGYSVKLLELSGNNELVYIEKAYEGKNVDTRLNDEFIIEGVTYVKSADEFEMADHLNSEHTHIVLDMGTYETTEHISEFHRASTQVVVASGSEWKQHNIKRFLSSNHVDLERCIFMVPLVSKQSIADIEKDNEGIHALEIPFHSDPFDSQDDTNEQFDLVFDRGFTKKKKMIKRSILLLATIILMFLLIFFISR</sequence>
<dbReference type="AlphaFoldDB" id="A0ABD8B2S5"/>
<evidence type="ECO:0008006" key="5">
    <source>
        <dbReference type="Google" id="ProtNLM"/>
    </source>
</evidence>
<evidence type="ECO:0000313" key="3">
    <source>
        <dbReference type="EMBL" id="WWP23965.1"/>
    </source>
</evidence>
<keyword evidence="2" id="KW-0472">Membrane</keyword>
<dbReference type="GeneID" id="93480147"/>
<keyword evidence="2" id="KW-0812">Transmembrane</keyword>
<evidence type="ECO:0000256" key="1">
    <source>
        <dbReference type="SAM" id="MobiDB-lite"/>
    </source>
</evidence>
<dbReference type="EMBL" id="CP145893">
    <property type="protein sequence ID" value="WWP23965.1"/>
    <property type="molecule type" value="Genomic_DNA"/>
</dbReference>